<dbReference type="CDD" id="cd06262">
    <property type="entry name" value="metallo-hydrolase-like_MBL-fold"/>
    <property type="match status" value="1"/>
</dbReference>
<evidence type="ECO:0000259" key="5">
    <source>
        <dbReference type="SMART" id="SM00849"/>
    </source>
</evidence>
<evidence type="ECO:0000256" key="2">
    <source>
        <dbReference type="ARBA" id="ARBA00022723"/>
    </source>
</evidence>
<dbReference type="Proteomes" id="UP000671913">
    <property type="component" value="Chromosome"/>
</dbReference>
<dbReference type="PANTHER" id="PTHR46233">
    <property type="entry name" value="HYDROXYACYLGLUTATHIONE HYDROLASE GLOC"/>
    <property type="match status" value="1"/>
</dbReference>
<dbReference type="GO" id="GO:0046872">
    <property type="term" value="F:metal ion binding"/>
    <property type="evidence" value="ECO:0007669"/>
    <property type="project" value="UniProtKB-KW"/>
</dbReference>
<evidence type="ECO:0000313" key="7">
    <source>
        <dbReference type="Proteomes" id="UP000671913"/>
    </source>
</evidence>
<evidence type="ECO:0000313" key="6">
    <source>
        <dbReference type="EMBL" id="QSZ26700.1"/>
    </source>
</evidence>
<reference evidence="6" key="1">
    <citation type="submission" date="2020-08" db="EMBL/GenBank/DDBJ databases">
        <title>Genomic insights into the carbon and energy metabolism of the first obligate autotrophic acetogenic bacterium Aceticella autotrophica gen. nov., sp. nov.</title>
        <authorList>
            <person name="Toshchakov S.V."/>
            <person name="Elcheninov A.G."/>
            <person name="Kublanov I.V."/>
            <person name="Frolov E.N."/>
            <person name="Lebedinsky A.V."/>
        </authorList>
    </citation>
    <scope>NUCLEOTIDE SEQUENCE</scope>
    <source>
        <strain evidence="6">3443-3Ac</strain>
    </source>
</reference>
<proteinExistence type="predicted"/>
<feature type="domain" description="Metallo-beta-lactamase" evidence="5">
    <location>
        <begin position="16"/>
        <end position="193"/>
    </location>
</feature>
<dbReference type="InterPro" id="IPR036866">
    <property type="entry name" value="RibonucZ/Hydroxyglut_hydro"/>
</dbReference>
<sequence>MLSNLEIKRYVVGLFQSNCYVITDTNSKKSAVIDPGEMIPSLIDYIQANKYKLKYILLTHGHLDHIGGVEELREKTGAPVAISSYDAEMLYDPELNLSAMGYGEIKVKPADILLNDGDILYIGDIKIEVLHTPGHTPGGISFKIDNILFTGDTLFKGSIGRTDFPGGNYEEIINSIKDKLLMQDDNTIIYPGHGEVSTIGYEKIHNPFLK</sequence>
<dbReference type="KEGG" id="aaut:ACETAC_07280"/>
<dbReference type="InterPro" id="IPR001279">
    <property type="entry name" value="Metallo-B-lactamas"/>
</dbReference>
<dbReference type="Pfam" id="PF00753">
    <property type="entry name" value="Lactamase_B"/>
    <property type="match status" value="1"/>
</dbReference>
<dbReference type="PANTHER" id="PTHR46233:SF3">
    <property type="entry name" value="HYDROXYACYLGLUTATHIONE HYDROLASE GLOC"/>
    <property type="match status" value="1"/>
</dbReference>
<dbReference type="RefSeq" id="WP_284679380.1">
    <property type="nucleotide sequence ID" value="NZ_CP060096.1"/>
</dbReference>
<accession>A0A975AUI0</accession>
<evidence type="ECO:0000256" key="1">
    <source>
        <dbReference type="ARBA" id="ARBA00001947"/>
    </source>
</evidence>
<comment type="cofactor">
    <cofactor evidence="1">
        <name>Zn(2+)</name>
        <dbReference type="ChEBI" id="CHEBI:29105"/>
    </cofactor>
</comment>
<name>A0A975AUI0_9THEO</name>
<keyword evidence="7" id="KW-1185">Reference proteome</keyword>
<dbReference type="Gene3D" id="3.60.15.10">
    <property type="entry name" value="Ribonuclease Z/Hydroxyacylglutathione hydrolase-like"/>
    <property type="match status" value="1"/>
</dbReference>
<keyword evidence="4" id="KW-0862">Zinc</keyword>
<protein>
    <submittedName>
        <fullName evidence="6">MBL fold metallo-hydrolase</fullName>
    </submittedName>
</protein>
<dbReference type="EMBL" id="CP060096">
    <property type="protein sequence ID" value="QSZ26700.1"/>
    <property type="molecule type" value="Genomic_DNA"/>
</dbReference>
<dbReference type="AlphaFoldDB" id="A0A975AUI0"/>
<keyword evidence="2" id="KW-0479">Metal-binding</keyword>
<organism evidence="6 7">
    <name type="scientific">Aceticella autotrophica</name>
    <dbReference type="NCBI Taxonomy" id="2755338"/>
    <lineage>
        <taxon>Bacteria</taxon>
        <taxon>Bacillati</taxon>
        <taxon>Bacillota</taxon>
        <taxon>Clostridia</taxon>
        <taxon>Thermoanaerobacterales</taxon>
        <taxon>Thermoanaerobacteraceae</taxon>
        <taxon>Aceticella</taxon>
    </lineage>
</organism>
<dbReference type="InterPro" id="IPR051453">
    <property type="entry name" value="MBL_Glyoxalase_II"/>
</dbReference>
<dbReference type="SMART" id="SM00849">
    <property type="entry name" value="Lactamase_B"/>
    <property type="match status" value="1"/>
</dbReference>
<dbReference type="SUPFAM" id="SSF56281">
    <property type="entry name" value="Metallo-hydrolase/oxidoreductase"/>
    <property type="match status" value="1"/>
</dbReference>
<keyword evidence="3" id="KW-0378">Hydrolase</keyword>
<evidence type="ECO:0000256" key="4">
    <source>
        <dbReference type="ARBA" id="ARBA00022833"/>
    </source>
</evidence>
<evidence type="ECO:0000256" key="3">
    <source>
        <dbReference type="ARBA" id="ARBA00022801"/>
    </source>
</evidence>
<gene>
    <name evidence="6" type="ORF">ACETAC_07280</name>
</gene>
<dbReference type="GO" id="GO:0016787">
    <property type="term" value="F:hydrolase activity"/>
    <property type="evidence" value="ECO:0007669"/>
    <property type="project" value="UniProtKB-KW"/>
</dbReference>